<organism evidence="3 4">
    <name type="scientific">Plantactinospora mayteni</name>
    <dbReference type="NCBI Taxonomy" id="566021"/>
    <lineage>
        <taxon>Bacteria</taxon>
        <taxon>Bacillati</taxon>
        <taxon>Actinomycetota</taxon>
        <taxon>Actinomycetes</taxon>
        <taxon>Micromonosporales</taxon>
        <taxon>Micromonosporaceae</taxon>
        <taxon>Plantactinospora</taxon>
    </lineage>
</organism>
<dbReference type="InterPro" id="IPR001509">
    <property type="entry name" value="Epimerase_deHydtase"/>
</dbReference>
<feature type="domain" description="NAD-dependent epimerase/dehydratase" evidence="2">
    <location>
        <begin position="163"/>
        <end position="288"/>
    </location>
</feature>
<evidence type="ECO:0000259" key="2">
    <source>
        <dbReference type="Pfam" id="PF01370"/>
    </source>
</evidence>
<accession>A0ABQ4EGS9</accession>
<reference evidence="3 4" key="1">
    <citation type="submission" date="2021-01" db="EMBL/GenBank/DDBJ databases">
        <title>Whole genome shotgun sequence of Plantactinospora mayteni NBRC 109088.</title>
        <authorList>
            <person name="Komaki H."/>
            <person name="Tamura T."/>
        </authorList>
    </citation>
    <scope>NUCLEOTIDE SEQUENCE [LARGE SCALE GENOMIC DNA]</scope>
    <source>
        <strain evidence="3 4">NBRC 109088</strain>
    </source>
</reference>
<dbReference type="PANTHER" id="PTHR43000">
    <property type="entry name" value="DTDP-D-GLUCOSE 4,6-DEHYDRATASE-RELATED"/>
    <property type="match status" value="1"/>
</dbReference>
<dbReference type="Proteomes" id="UP000621500">
    <property type="component" value="Unassembled WGS sequence"/>
</dbReference>
<name>A0ABQ4EGS9_9ACTN</name>
<sequence length="409" mass="44908">MRYDAARGDPACDTTPRVVTHMRYDAARCDPHRTTAILTAFHGGETDTLSRAASATAFRGRSARSTGGGTISARRVLFVGGSGIISSACSRLAVERGIELTVLNRGTTTRRPLPAGVTVLRADIRDPDSVRAALGGREFDAVVDWIAFTPAHLRTSMELFRDRTGQYVFISSASAYQTPPARLPIVESTPLRNPYWRYSRDKIACEDLLVRAYREEGFPATIVRPSHTYDRTAVPFDGGWTVLDRMRRGREIVVHGDGTSLWTLTHHTDFARGFVPLLGHPAAIGDVFHITSDEALTWNQIAETLAAAAGVPARIVHVPSDAIAAADPEWGAGLLGDKAHSMVFDNTKLRRLVPDFVATVPFAQGAREIVDWYDADPVRQRVDVRLDALHDRLVETYRIRDLVPAGSED</sequence>
<dbReference type="SUPFAM" id="SSF51735">
    <property type="entry name" value="NAD(P)-binding Rossmann-fold domains"/>
    <property type="match status" value="1"/>
</dbReference>
<gene>
    <name evidence="3" type="ORF">Pma05_05120</name>
</gene>
<keyword evidence="4" id="KW-1185">Reference proteome</keyword>
<comment type="caution">
    <text evidence="3">The sequence shown here is derived from an EMBL/GenBank/DDBJ whole genome shotgun (WGS) entry which is preliminary data.</text>
</comment>
<dbReference type="CDD" id="cd05265">
    <property type="entry name" value="SDR_a1"/>
    <property type="match status" value="1"/>
</dbReference>
<evidence type="ECO:0000313" key="3">
    <source>
        <dbReference type="EMBL" id="GIG93939.1"/>
    </source>
</evidence>
<dbReference type="Pfam" id="PF01370">
    <property type="entry name" value="Epimerase"/>
    <property type="match status" value="2"/>
</dbReference>
<evidence type="ECO:0000256" key="1">
    <source>
        <dbReference type="ARBA" id="ARBA00007637"/>
    </source>
</evidence>
<dbReference type="EMBL" id="BONX01000003">
    <property type="protein sequence ID" value="GIG93939.1"/>
    <property type="molecule type" value="Genomic_DNA"/>
</dbReference>
<protein>
    <recommendedName>
        <fullName evidence="2">NAD-dependent epimerase/dehydratase domain-containing protein</fullName>
    </recommendedName>
</protein>
<dbReference type="Gene3D" id="3.40.50.720">
    <property type="entry name" value="NAD(P)-binding Rossmann-like Domain"/>
    <property type="match status" value="1"/>
</dbReference>
<proteinExistence type="inferred from homology"/>
<evidence type="ECO:0000313" key="4">
    <source>
        <dbReference type="Proteomes" id="UP000621500"/>
    </source>
</evidence>
<feature type="domain" description="NAD-dependent epimerase/dehydratase" evidence="2">
    <location>
        <begin position="76"/>
        <end position="157"/>
    </location>
</feature>
<dbReference type="InterPro" id="IPR036291">
    <property type="entry name" value="NAD(P)-bd_dom_sf"/>
</dbReference>
<comment type="similarity">
    <text evidence="1">Belongs to the NAD(P)-dependent epimerase/dehydratase family.</text>
</comment>